<accession>A0AA86MDP6</accession>
<evidence type="ECO:0000313" key="2">
    <source>
        <dbReference type="EMBL" id="CAI3679750.1"/>
    </source>
</evidence>
<reference evidence="1" key="1">
    <citation type="submission" date="2021-10" db="EMBL/GenBank/DDBJ databases">
        <authorList>
            <person name="Mesa V."/>
        </authorList>
    </citation>
    <scope>NUCLEOTIDE SEQUENCE</scope>
    <source>
        <strain evidence="1">CC3_PB</strain>
    </source>
</reference>
<proteinExistence type="predicted"/>
<comment type="caution">
    <text evidence="1">The sequence shown here is derived from an EMBL/GenBank/DDBJ whole genome shotgun (WGS) entry which is preliminary data.</text>
</comment>
<dbReference type="EMBL" id="CAKJVE010000004">
    <property type="protein sequence ID" value="CAG9703070.1"/>
    <property type="molecule type" value="Genomic_DNA"/>
</dbReference>
<dbReference type="Proteomes" id="UP001189143">
    <property type="component" value="Unassembled WGS sequence"/>
</dbReference>
<evidence type="ECO:0000313" key="1">
    <source>
        <dbReference type="EMBL" id="CAG9703070.1"/>
    </source>
</evidence>
<organism evidence="1 3">
    <name type="scientific">Clostridium neonatale</name>
    <dbReference type="NCBI Taxonomy" id="137838"/>
    <lineage>
        <taxon>Bacteria</taxon>
        <taxon>Bacillati</taxon>
        <taxon>Bacillota</taxon>
        <taxon>Clostridia</taxon>
        <taxon>Eubacteriales</taxon>
        <taxon>Clostridiaceae</taxon>
        <taxon>Clostridium</taxon>
    </lineage>
</organism>
<evidence type="ECO:0000313" key="3">
    <source>
        <dbReference type="Proteomes" id="UP000789738"/>
    </source>
</evidence>
<protein>
    <submittedName>
        <fullName evidence="1">Uncharacterized protein</fullName>
    </submittedName>
</protein>
<name>A0AA86MDP6_9CLOT</name>
<reference evidence="2" key="2">
    <citation type="submission" date="2022-10" db="EMBL/GenBank/DDBJ databases">
        <authorList>
            <person name="Aires J."/>
            <person name="Mesa V."/>
        </authorList>
    </citation>
    <scope>NUCLEOTIDE SEQUENCE</scope>
    <source>
        <strain evidence="2">Clostridium neonatale JD116</strain>
    </source>
</reference>
<gene>
    <name evidence="2" type="ORF">CNEO2_740008</name>
    <name evidence="1" type="ORF">CNEO_40325</name>
</gene>
<sequence length="87" mass="9846">MYAKIVVPINAFPDFFPRVAIPGTMKAIIIKGITNDKKFPNRELNVERTLMGKVISICLQASPKIIPKIKAKNIRLINEKLFINILL</sequence>
<dbReference type="EMBL" id="CAMTCP010000275">
    <property type="protein sequence ID" value="CAI3679750.1"/>
    <property type="molecule type" value="Genomic_DNA"/>
</dbReference>
<dbReference type="AlphaFoldDB" id="A0AA86MDP6"/>
<dbReference type="Proteomes" id="UP000789738">
    <property type="component" value="Unassembled WGS sequence"/>
</dbReference>